<gene>
    <name evidence="2" type="ORF">GALMADRAFT_142224</name>
</gene>
<evidence type="ECO:0000313" key="2">
    <source>
        <dbReference type="EMBL" id="KDR73786.1"/>
    </source>
</evidence>
<accession>A0A067SSC0</accession>
<feature type="region of interest" description="Disordered" evidence="1">
    <location>
        <begin position="150"/>
        <end position="268"/>
    </location>
</feature>
<name>A0A067SSC0_GALM3</name>
<proteinExistence type="predicted"/>
<dbReference type="EMBL" id="KL142385">
    <property type="protein sequence ID" value="KDR73786.1"/>
    <property type="molecule type" value="Genomic_DNA"/>
</dbReference>
<evidence type="ECO:0000256" key="1">
    <source>
        <dbReference type="SAM" id="MobiDB-lite"/>
    </source>
</evidence>
<organism evidence="2 3">
    <name type="scientific">Galerina marginata (strain CBS 339.88)</name>
    <dbReference type="NCBI Taxonomy" id="685588"/>
    <lineage>
        <taxon>Eukaryota</taxon>
        <taxon>Fungi</taxon>
        <taxon>Dikarya</taxon>
        <taxon>Basidiomycota</taxon>
        <taxon>Agaricomycotina</taxon>
        <taxon>Agaricomycetes</taxon>
        <taxon>Agaricomycetidae</taxon>
        <taxon>Agaricales</taxon>
        <taxon>Agaricineae</taxon>
        <taxon>Strophariaceae</taxon>
        <taxon>Galerina</taxon>
    </lineage>
</organism>
<dbReference type="Proteomes" id="UP000027222">
    <property type="component" value="Unassembled WGS sequence"/>
</dbReference>
<feature type="compositionally biased region" description="Low complexity" evidence="1">
    <location>
        <begin position="161"/>
        <end position="171"/>
    </location>
</feature>
<protein>
    <submittedName>
        <fullName evidence="2">Uncharacterized protein</fullName>
    </submittedName>
</protein>
<sequence>MSYPPLVKIAMPKPSWHQTFDYKTPYPHFPPEGHSSSMIQSTTPPNNLSATFDSSPDDLQLDCDTLSTPYHPYQVPATTTLLTTTTTPISQSTSPPYPCYSLSSNEQELNYFNPPLYYPTDGIPFDSGIFMTTDPDPELWSAITSTDQTTVVPSSAGPYFPSSSATPSAPTRDMEIQCGEPPHPSHPPGQVTSGSGILSGSRLAEERHGTPRPRLPVKPVSSSGTDPYYKPLPRTMPFVDSTVAEGNTTHSGNTSTHSKGKAKPRQRQPWPNAFENVIFSQREVSTLPPKHRRAAYVASLEAQIERLHGQFSDLGLWPVPVEKLKLYDGVSSAQLKSMIACMFHDMSSLEEKVHVQESKVRQLFREIQDALPDVPTWMLPDSLRNFYTEPPSSLSYTP</sequence>
<dbReference type="HOGENOM" id="CLU_692706_0_0_1"/>
<keyword evidence="3" id="KW-1185">Reference proteome</keyword>
<dbReference type="AlphaFoldDB" id="A0A067SSC0"/>
<evidence type="ECO:0000313" key="3">
    <source>
        <dbReference type="Proteomes" id="UP000027222"/>
    </source>
</evidence>
<dbReference type="STRING" id="685588.A0A067SSC0"/>
<reference evidence="3" key="1">
    <citation type="journal article" date="2014" name="Proc. Natl. Acad. Sci. U.S.A.">
        <title>Extensive sampling of basidiomycete genomes demonstrates inadequacy of the white-rot/brown-rot paradigm for wood decay fungi.</title>
        <authorList>
            <person name="Riley R."/>
            <person name="Salamov A.A."/>
            <person name="Brown D.W."/>
            <person name="Nagy L.G."/>
            <person name="Floudas D."/>
            <person name="Held B.W."/>
            <person name="Levasseur A."/>
            <person name="Lombard V."/>
            <person name="Morin E."/>
            <person name="Otillar R."/>
            <person name="Lindquist E.A."/>
            <person name="Sun H."/>
            <person name="LaButti K.M."/>
            <person name="Schmutz J."/>
            <person name="Jabbour D."/>
            <person name="Luo H."/>
            <person name="Baker S.E."/>
            <person name="Pisabarro A.G."/>
            <person name="Walton J.D."/>
            <person name="Blanchette R.A."/>
            <person name="Henrissat B."/>
            <person name="Martin F."/>
            <person name="Cullen D."/>
            <person name="Hibbett D.S."/>
            <person name="Grigoriev I.V."/>
        </authorList>
    </citation>
    <scope>NUCLEOTIDE SEQUENCE [LARGE SCALE GENOMIC DNA]</scope>
    <source>
        <strain evidence="3">CBS 339.88</strain>
    </source>
</reference>
<feature type="compositionally biased region" description="Low complexity" evidence="1">
    <location>
        <begin position="246"/>
        <end position="257"/>
    </location>
</feature>